<feature type="compositionally biased region" description="Basic and acidic residues" evidence="1">
    <location>
        <begin position="217"/>
        <end position="227"/>
    </location>
</feature>
<accession>A0ABR4KW00</accession>
<feature type="compositionally biased region" description="Polar residues" evidence="1">
    <location>
        <begin position="243"/>
        <end position="255"/>
    </location>
</feature>
<organism evidence="2 3">
    <name type="scientific">Aspergillus pseudoustus</name>
    <dbReference type="NCBI Taxonomy" id="1810923"/>
    <lineage>
        <taxon>Eukaryota</taxon>
        <taxon>Fungi</taxon>
        <taxon>Dikarya</taxon>
        <taxon>Ascomycota</taxon>
        <taxon>Pezizomycotina</taxon>
        <taxon>Eurotiomycetes</taxon>
        <taxon>Eurotiomycetidae</taxon>
        <taxon>Eurotiales</taxon>
        <taxon>Aspergillaceae</taxon>
        <taxon>Aspergillus</taxon>
        <taxon>Aspergillus subgen. Nidulantes</taxon>
    </lineage>
</organism>
<name>A0ABR4KW00_9EURO</name>
<feature type="compositionally biased region" description="Low complexity" evidence="1">
    <location>
        <begin position="180"/>
        <end position="191"/>
    </location>
</feature>
<reference evidence="2 3" key="1">
    <citation type="submission" date="2024-07" db="EMBL/GenBank/DDBJ databases">
        <title>Section-level genome sequencing and comparative genomics of Aspergillus sections Usti and Cavernicolus.</title>
        <authorList>
            <consortium name="Lawrence Berkeley National Laboratory"/>
            <person name="Nybo J.L."/>
            <person name="Vesth T.C."/>
            <person name="Theobald S."/>
            <person name="Frisvad J.C."/>
            <person name="Larsen T.O."/>
            <person name="Kjaerboelling I."/>
            <person name="Rothschild-Mancinelli K."/>
            <person name="Lyhne E.K."/>
            <person name="Kogle M.E."/>
            <person name="Barry K."/>
            <person name="Clum A."/>
            <person name="Na H."/>
            <person name="Ledsgaard L."/>
            <person name="Lin J."/>
            <person name="Lipzen A."/>
            <person name="Kuo A."/>
            <person name="Riley R."/>
            <person name="Mondo S."/>
            <person name="Labutti K."/>
            <person name="Haridas S."/>
            <person name="Pangalinan J."/>
            <person name="Salamov A.A."/>
            <person name="Simmons B.A."/>
            <person name="Magnuson J.K."/>
            <person name="Chen J."/>
            <person name="Drula E."/>
            <person name="Henrissat B."/>
            <person name="Wiebenga A."/>
            <person name="Lubbers R.J."/>
            <person name="Gomes A.C."/>
            <person name="Makela M.R."/>
            <person name="Stajich J."/>
            <person name="Grigoriev I.V."/>
            <person name="Mortensen U.H."/>
            <person name="De Vries R.P."/>
            <person name="Baker S.E."/>
            <person name="Andersen M.R."/>
        </authorList>
    </citation>
    <scope>NUCLEOTIDE SEQUENCE [LARGE SCALE GENOMIC DNA]</scope>
    <source>
        <strain evidence="2 3">CBS 123904</strain>
    </source>
</reference>
<protein>
    <submittedName>
        <fullName evidence="2">Uncharacterized protein</fullName>
    </submittedName>
</protein>
<feature type="region of interest" description="Disordered" evidence="1">
    <location>
        <begin position="174"/>
        <end position="303"/>
    </location>
</feature>
<evidence type="ECO:0000256" key="1">
    <source>
        <dbReference type="SAM" id="MobiDB-lite"/>
    </source>
</evidence>
<evidence type="ECO:0000313" key="2">
    <source>
        <dbReference type="EMBL" id="KAL2856464.1"/>
    </source>
</evidence>
<proteinExistence type="predicted"/>
<keyword evidence="3" id="KW-1185">Reference proteome</keyword>
<gene>
    <name evidence="2" type="ORF">BJY01DRAFT_242801</name>
</gene>
<dbReference type="EMBL" id="JBFXLU010000007">
    <property type="protein sequence ID" value="KAL2856464.1"/>
    <property type="molecule type" value="Genomic_DNA"/>
</dbReference>
<dbReference type="Proteomes" id="UP001610446">
    <property type="component" value="Unassembled WGS sequence"/>
</dbReference>
<comment type="caution">
    <text evidence="2">The sequence shown here is derived from an EMBL/GenBank/DDBJ whole genome shotgun (WGS) entry which is preliminary data.</text>
</comment>
<sequence>MALLTLAGNRGLHGVIVGRFRPYAGICQVLSEQILLEAITLWHIVSILGLRRAPAPLPLLDVLHTWSFMHLYECLMLWSYETKLTEICFKPSHAIKPQHYPEPAWIEAGLQARQDQDDATRIGTETVESLDNLDKLARRKCAIRAAGGENRRHLLTDSWGHPYWAGERALRSLSHDTRSTDSPTRSTPDNTDGSETPATDLGDLSNDASPRWTPAKETSESEDKESLQHLTTIGRPKPEKAMNTRSSSPVDSQELSLLEPSGSAPELALERRPRMISRTYRQRVSVSPRSEPAGSRYQLRSRS</sequence>
<evidence type="ECO:0000313" key="3">
    <source>
        <dbReference type="Proteomes" id="UP001610446"/>
    </source>
</evidence>